<organism evidence="3 4">
    <name type="scientific">Desmophyllum pertusum</name>
    <dbReference type="NCBI Taxonomy" id="174260"/>
    <lineage>
        <taxon>Eukaryota</taxon>
        <taxon>Metazoa</taxon>
        <taxon>Cnidaria</taxon>
        <taxon>Anthozoa</taxon>
        <taxon>Hexacorallia</taxon>
        <taxon>Scleractinia</taxon>
        <taxon>Caryophylliina</taxon>
        <taxon>Caryophylliidae</taxon>
        <taxon>Desmophyllum</taxon>
    </lineage>
</organism>
<protein>
    <submittedName>
        <fullName evidence="3">Uncharacterized protein</fullName>
    </submittedName>
</protein>
<keyword evidence="1" id="KW-0175">Coiled coil</keyword>
<evidence type="ECO:0000313" key="4">
    <source>
        <dbReference type="Proteomes" id="UP001163046"/>
    </source>
</evidence>
<feature type="compositionally biased region" description="Polar residues" evidence="2">
    <location>
        <begin position="22"/>
        <end position="33"/>
    </location>
</feature>
<feature type="compositionally biased region" description="Polar residues" evidence="2">
    <location>
        <begin position="47"/>
        <end position="61"/>
    </location>
</feature>
<evidence type="ECO:0000256" key="1">
    <source>
        <dbReference type="SAM" id="Coils"/>
    </source>
</evidence>
<feature type="coiled-coil region" evidence="1">
    <location>
        <begin position="410"/>
        <end position="460"/>
    </location>
</feature>
<accession>A0A9W9Z152</accession>
<dbReference type="OrthoDB" id="5990396at2759"/>
<feature type="region of interest" description="Disordered" evidence="2">
    <location>
        <begin position="168"/>
        <end position="200"/>
    </location>
</feature>
<feature type="region of interest" description="Disordered" evidence="2">
    <location>
        <begin position="1"/>
        <end position="63"/>
    </location>
</feature>
<dbReference type="EMBL" id="MU826832">
    <property type="protein sequence ID" value="KAJ7373041.1"/>
    <property type="molecule type" value="Genomic_DNA"/>
</dbReference>
<proteinExistence type="predicted"/>
<dbReference type="AlphaFoldDB" id="A0A9W9Z152"/>
<sequence>MSSFFTRSRKPRTSSSRDKKSQVSGDGFQSTSGERNESSDIGASLFSGMTVTSSPETTASDELSLMGHADVLPVTKQQSDLAETATENTQDFAPAVLDQPETEQLPEPILPILTPKQVGQSTAKKKRTRNIVRPGYARQPDSKGDLSGQSDVIVEKKLCDTVEQGTAEVDAANVENSSKPEEPSPAPPTPLYSIGTPSSSDENLFENIKAQTDDSTLTGISSEGILNDNMVFNALAQGQSVKELDYNLTDAYISGHLETACEITKVDKSFDVSLPQRLEGADDILESDKYLESMEDSPKIPDIKMEDSFTVTLNSELFNLQVESESNEQVNQHIIVHELKQATVDLHSATGLERHNLDVSRRRVHPMDGASEKLSIAMQHLKSQLITLSEDRRSLSSLEEELVKVYYTESNNVENEKEQEFKQLQLEESQALSSDNYDLAEEISDRMEQLKADLECQRYRLPAQDNKVEKALKLRAEIAEKEATIYRK</sequence>
<gene>
    <name evidence="3" type="ORF">OS493_014185</name>
</gene>
<reference evidence="3" key="1">
    <citation type="submission" date="2023-01" db="EMBL/GenBank/DDBJ databases">
        <title>Genome assembly of the deep-sea coral Lophelia pertusa.</title>
        <authorList>
            <person name="Herrera S."/>
            <person name="Cordes E."/>
        </authorList>
    </citation>
    <scope>NUCLEOTIDE SEQUENCE</scope>
    <source>
        <strain evidence="3">USNM1676648</strain>
        <tissue evidence="3">Polyp</tissue>
    </source>
</reference>
<name>A0A9W9Z152_9CNID</name>
<keyword evidence="4" id="KW-1185">Reference proteome</keyword>
<evidence type="ECO:0000256" key="2">
    <source>
        <dbReference type="SAM" id="MobiDB-lite"/>
    </source>
</evidence>
<comment type="caution">
    <text evidence="3">The sequence shown here is derived from an EMBL/GenBank/DDBJ whole genome shotgun (WGS) entry which is preliminary data.</text>
</comment>
<evidence type="ECO:0000313" key="3">
    <source>
        <dbReference type="EMBL" id="KAJ7373041.1"/>
    </source>
</evidence>
<feature type="region of interest" description="Disordered" evidence="2">
    <location>
        <begin position="92"/>
        <end position="148"/>
    </location>
</feature>
<dbReference type="Proteomes" id="UP001163046">
    <property type="component" value="Unassembled WGS sequence"/>
</dbReference>